<dbReference type="AlphaFoldDB" id="A0A4V2FQE9"/>
<dbReference type="RefSeq" id="WP_130289047.1">
    <property type="nucleotide sequence ID" value="NZ_SHKL01000001.1"/>
</dbReference>
<evidence type="ECO:0000313" key="1">
    <source>
        <dbReference type="EMBL" id="RZT84450.1"/>
    </source>
</evidence>
<sequence>MPEIANPQLRGAVDHLITQVTPENVLDVRRVLLQEVVDLQTTIDRYDKQGDYRPTGPAATGGMGTPGVGFHVGHCSGDPISGPAAISFNRKIDGIVDGCKAYVADLNTAAESLAAIARNYDIAEDAIQTSFASVSLTW</sequence>
<dbReference type="Proteomes" id="UP000291591">
    <property type="component" value="Unassembled WGS sequence"/>
</dbReference>
<reference evidence="1 2" key="1">
    <citation type="submission" date="2019-02" db="EMBL/GenBank/DDBJ databases">
        <title>Sequencing the genomes of 1000 actinobacteria strains.</title>
        <authorList>
            <person name="Klenk H.-P."/>
        </authorList>
    </citation>
    <scope>NUCLEOTIDE SEQUENCE [LARGE SCALE GENOMIC DNA]</scope>
    <source>
        <strain evidence="1 2">DSM 45779</strain>
    </source>
</reference>
<evidence type="ECO:0000313" key="2">
    <source>
        <dbReference type="Proteomes" id="UP000291591"/>
    </source>
</evidence>
<name>A0A4V2FQE9_PSEST</name>
<organism evidence="1 2">
    <name type="scientific">Pseudonocardia sediminis</name>
    <dbReference type="NCBI Taxonomy" id="1397368"/>
    <lineage>
        <taxon>Bacteria</taxon>
        <taxon>Bacillati</taxon>
        <taxon>Actinomycetota</taxon>
        <taxon>Actinomycetes</taxon>
        <taxon>Pseudonocardiales</taxon>
        <taxon>Pseudonocardiaceae</taxon>
        <taxon>Pseudonocardia</taxon>
    </lineage>
</organism>
<dbReference type="OrthoDB" id="3577827at2"/>
<comment type="caution">
    <text evidence="1">The sequence shown here is derived from an EMBL/GenBank/DDBJ whole genome shotgun (WGS) entry which is preliminary data.</text>
</comment>
<protein>
    <submittedName>
        <fullName evidence="1">Uncharacterized protein</fullName>
    </submittedName>
</protein>
<accession>A0A4V2FQE9</accession>
<keyword evidence="2" id="KW-1185">Reference proteome</keyword>
<dbReference type="EMBL" id="SHKL01000001">
    <property type="protein sequence ID" value="RZT84450.1"/>
    <property type="molecule type" value="Genomic_DNA"/>
</dbReference>
<gene>
    <name evidence="1" type="ORF">EV383_1291</name>
</gene>
<proteinExistence type="predicted"/>